<comment type="caution">
    <text evidence="1">The sequence shown here is derived from an EMBL/GenBank/DDBJ whole genome shotgun (WGS) entry which is preliminary data.</text>
</comment>
<evidence type="ECO:0000313" key="1">
    <source>
        <dbReference type="EMBL" id="CAK9082995.1"/>
    </source>
</evidence>
<protein>
    <submittedName>
        <fullName evidence="1">Uncharacterized protein</fullName>
    </submittedName>
</protein>
<keyword evidence="2" id="KW-1185">Reference proteome</keyword>
<organism evidence="1 2">
    <name type="scientific">Durusdinium trenchii</name>
    <dbReference type="NCBI Taxonomy" id="1381693"/>
    <lineage>
        <taxon>Eukaryota</taxon>
        <taxon>Sar</taxon>
        <taxon>Alveolata</taxon>
        <taxon>Dinophyceae</taxon>
        <taxon>Suessiales</taxon>
        <taxon>Symbiodiniaceae</taxon>
        <taxon>Durusdinium</taxon>
    </lineage>
</organism>
<name>A0ABP0Q405_9DINO</name>
<proteinExistence type="predicted"/>
<dbReference type="EMBL" id="CAXAMN010023990">
    <property type="protein sequence ID" value="CAK9082995.1"/>
    <property type="molecule type" value="Genomic_DNA"/>
</dbReference>
<gene>
    <name evidence="1" type="ORF">CCMP2556_LOCUS40507</name>
</gene>
<dbReference type="Proteomes" id="UP001642484">
    <property type="component" value="Unassembled WGS sequence"/>
</dbReference>
<feature type="non-terminal residue" evidence="1">
    <location>
        <position position="127"/>
    </location>
</feature>
<accession>A0ABP0Q405</accession>
<sequence>MASFPKLSAATKDAPLNAEKLRALLDSKTMEKLFEEHPDCILPESACRSGQRPKGLGAKAPFGTARLREMAQAHFEEPVLRAIDAHWFDEDAWSLEESKELFDFLAALEYPLGDQCTTLQVLRAWAR</sequence>
<reference evidence="1 2" key="1">
    <citation type="submission" date="2024-02" db="EMBL/GenBank/DDBJ databases">
        <authorList>
            <person name="Chen Y."/>
            <person name="Shah S."/>
            <person name="Dougan E. K."/>
            <person name="Thang M."/>
            <person name="Chan C."/>
        </authorList>
    </citation>
    <scope>NUCLEOTIDE SEQUENCE [LARGE SCALE GENOMIC DNA]</scope>
</reference>
<evidence type="ECO:0000313" key="2">
    <source>
        <dbReference type="Proteomes" id="UP001642484"/>
    </source>
</evidence>